<reference evidence="5 6" key="1">
    <citation type="submission" date="2019-03" db="EMBL/GenBank/DDBJ databases">
        <title>Genomic Encyclopedia of Type Strains, Phase IV (KMG-IV): sequencing the most valuable type-strain genomes for metagenomic binning, comparative biology and taxonomic classification.</title>
        <authorList>
            <person name="Goeker M."/>
        </authorList>
    </citation>
    <scope>NUCLEOTIDE SEQUENCE [LARGE SCALE GENOMIC DNA]</scope>
    <source>
        <strain evidence="5 6">DSM 15969</strain>
    </source>
</reference>
<keyword evidence="6" id="KW-1185">Reference proteome</keyword>
<feature type="domain" description="4Fe-4S ferredoxin-type" evidence="4">
    <location>
        <begin position="74"/>
        <end position="105"/>
    </location>
</feature>
<dbReference type="PROSITE" id="PS00198">
    <property type="entry name" value="4FE4S_FER_1"/>
    <property type="match status" value="1"/>
</dbReference>
<dbReference type="CDD" id="cd16373">
    <property type="entry name" value="DMSOR_beta_like"/>
    <property type="match status" value="1"/>
</dbReference>
<evidence type="ECO:0000256" key="1">
    <source>
        <dbReference type="ARBA" id="ARBA00022723"/>
    </source>
</evidence>
<protein>
    <submittedName>
        <fullName evidence="5">Ferredoxin-type protein NapG</fullName>
    </submittedName>
</protein>
<dbReference type="AlphaFoldDB" id="A0A4R1Q7I5"/>
<evidence type="ECO:0000259" key="4">
    <source>
        <dbReference type="PROSITE" id="PS51379"/>
    </source>
</evidence>
<dbReference type="InterPro" id="IPR017900">
    <property type="entry name" value="4Fe4S_Fe_S_CS"/>
</dbReference>
<feature type="domain" description="4Fe-4S ferredoxin-type" evidence="4">
    <location>
        <begin position="148"/>
        <end position="179"/>
    </location>
</feature>
<dbReference type="Proteomes" id="UP000295063">
    <property type="component" value="Unassembled WGS sequence"/>
</dbReference>
<organism evidence="5 6">
    <name type="scientific">Anaerospora hongkongensis</name>
    <dbReference type="NCBI Taxonomy" id="244830"/>
    <lineage>
        <taxon>Bacteria</taxon>
        <taxon>Bacillati</taxon>
        <taxon>Bacillota</taxon>
        <taxon>Negativicutes</taxon>
        <taxon>Selenomonadales</taxon>
        <taxon>Sporomusaceae</taxon>
        <taxon>Anaerospora</taxon>
    </lineage>
</organism>
<evidence type="ECO:0000256" key="3">
    <source>
        <dbReference type="ARBA" id="ARBA00023014"/>
    </source>
</evidence>
<dbReference type="PROSITE" id="PS51379">
    <property type="entry name" value="4FE4S_FER_2"/>
    <property type="match status" value="4"/>
</dbReference>
<keyword evidence="3" id="KW-0411">Iron-sulfur</keyword>
<keyword evidence="2" id="KW-0408">Iron</keyword>
<evidence type="ECO:0000256" key="2">
    <source>
        <dbReference type="ARBA" id="ARBA00023004"/>
    </source>
</evidence>
<dbReference type="OrthoDB" id="9810688at2"/>
<dbReference type="GO" id="GO:0051536">
    <property type="term" value="F:iron-sulfur cluster binding"/>
    <property type="evidence" value="ECO:0007669"/>
    <property type="project" value="UniProtKB-KW"/>
</dbReference>
<dbReference type="SUPFAM" id="SSF54862">
    <property type="entry name" value="4Fe-4S ferredoxins"/>
    <property type="match status" value="1"/>
</dbReference>
<feature type="domain" description="4Fe-4S ferredoxin-type" evidence="4">
    <location>
        <begin position="39"/>
        <end position="67"/>
    </location>
</feature>
<dbReference type="GO" id="GO:0046872">
    <property type="term" value="F:metal ion binding"/>
    <property type="evidence" value="ECO:0007669"/>
    <property type="project" value="UniProtKB-KW"/>
</dbReference>
<sequence>MERRAKIILFVGGLLSFVLSGFKNDLSKDTLIRPPGALSEPEFLAACLRCGKCAQRCPRRAIEIGRGELGLAIGTPYIVPRKVPCDLCLECASVCSSGALRKVEKPQVKMGIAKIDKESCLAWKGDECKLCYTSCPFYPQAIELEEHKRPMVDRTICVGCGICEYVCILDPPAISIKAGRC</sequence>
<dbReference type="Gene3D" id="3.30.70.20">
    <property type="match status" value="2"/>
</dbReference>
<evidence type="ECO:0000313" key="5">
    <source>
        <dbReference type="EMBL" id="TCL37360.1"/>
    </source>
</evidence>
<dbReference type="RefSeq" id="WP_132079821.1">
    <property type="nucleotide sequence ID" value="NZ_SLUI01000006.1"/>
</dbReference>
<dbReference type="EMBL" id="SLUI01000006">
    <property type="protein sequence ID" value="TCL37360.1"/>
    <property type="molecule type" value="Genomic_DNA"/>
</dbReference>
<comment type="caution">
    <text evidence="5">The sequence shown here is derived from an EMBL/GenBank/DDBJ whole genome shotgun (WGS) entry which is preliminary data.</text>
</comment>
<keyword evidence="1" id="KW-0479">Metal-binding</keyword>
<gene>
    <name evidence="5" type="ORF">EV210_106229</name>
</gene>
<proteinExistence type="predicted"/>
<name>A0A4R1Q7I5_9FIRM</name>
<dbReference type="InterPro" id="IPR017896">
    <property type="entry name" value="4Fe4S_Fe-S-bd"/>
</dbReference>
<feature type="domain" description="4Fe-4S ferredoxin-type" evidence="4">
    <location>
        <begin position="111"/>
        <end position="147"/>
    </location>
</feature>
<evidence type="ECO:0000313" key="6">
    <source>
        <dbReference type="Proteomes" id="UP000295063"/>
    </source>
</evidence>
<accession>A0A4R1Q7I5</accession>